<dbReference type="PANTHER" id="PTHR11749">
    <property type="entry name" value="RIBULOSE-5-PHOSPHATE-3-EPIMERASE"/>
    <property type="match status" value="1"/>
</dbReference>
<keyword evidence="1" id="KW-0479">Metal-binding</keyword>
<dbReference type="EMBL" id="VSSQ01033510">
    <property type="protein sequence ID" value="MPM85135.1"/>
    <property type="molecule type" value="Genomic_DNA"/>
</dbReference>
<evidence type="ECO:0000256" key="2">
    <source>
        <dbReference type="ARBA" id="ARBA00023235"/>
    </source>
</evidence>
<name>A0A645D7F0_9ZZZZ</name>
<gene>
    <name evidence="3" type="primary">rpe_39</name>
    <name evidence="3" type="ORF">SDC9_132212</name>
</gene>
<sequence length="165" mass="17902">MVEPPEDFIEAFAATKTDYLTVHVEATPHLHRVISRIRELGCRPGVAINPATPIEWVSPILSMVDLVLVMSVNPGFGGQSFIGETLQKTVDLFRYRAAHNLSFLIEMDGGIGRETIKQVVNSGCDVVVMGSSVFGTPDPAETIRELRECVRGAAVCEKGTTSNNS</sequence>
<dbReference type="InterPro" id="IPR011060">
    <property type="entry name" value="RibuloseP-bd_barrel"/>
</dbReference>
<dbReference type="AlphaFoldDB" id="A0A645D7F0"/>
<evidence type="ECO:0000256" key="1">
    <source>
        <dbReference type="ARBA" id="ARBA00022723"/>
    </source>
</evidence>
<comment type="caution">
    <text evidence="3">The sequence shown here is derived from an EMBL/GenBank/DDBJ whole genome shotgun (WGS) entry which is preliminary data.</text>
</comment>
<accession>A0A645D7F0</accession>
<organism evidence="3">
    <name type="scientific">bioreactor metagenome</name>
    <dbReference type="NCBI Taxonomy" id="1076179"/>
    <lineage>
        <taxon>unclassified sequences</taxon>
        <taxon>metagenomes</taxon>
        <taxon>ecological metagenomes</taxon>
    </lineage>
</organism>
<dbReference type="Pfam" id="PF00834">
    <property type="entry name" value="Ribul_P_3_epim"/>
    <property type="match status" value="1"/>
</dbReference>
<keyword evidence="2 3" id="KW-0413">Isomerase</keyword>
<dbReference type="CDD" id="cd00429">
    <property type="entry name" value="RPE"/>
    <property type="match status" value="1"/>
</dbReference>
<dbReference type="EC" id="5.1.3.1" evidence="3"/>
<dbReference type="Gene3D" id="3.20.20.70">
    <property type="entry name" value="Aldolase class I"/>
    <property type="match status" value="1"/>
</dbReference>
<dbReference type="SUPFAM" id="SSF51366">
    <property type="entry name" value="Ribulose-phoshate binding barrel"/>
    <property type="match status" value="1"/>
</dbReference>
<dbReference type="InterPro" id="IPR000056">
    <property type="entry name" value="Ribul_P_3_epim-like"/>
</dbReference>
<dbReference type="GO" id="GO:0004750">
    <property type="term" value="F:D-ribulose-phosphate 3-epimerase activity"/>
    <property type="evidence" value="ECO:0007669"/>
    <property type="project" value="UniProtKB-EC"/>
</dbReference>
<dbReference type="GO" id="GO:0046872">
    <property type="term" value="F:metal ion binding"/>
    <property type="evidence" value="ECO:0007669"/>
    <property type="project" value="UniProtKB-KW"/>
</dbReference>
<proteinExistence type="predicted"/>
<reference evidence="3" key="1">
    <citation type="submission" date="2019-08" db="EMBL/GenBank/DDBJ databases">
        <authorList>
            <person name="Kucharzyk K."/>
            <person name="Murdoch R.W."/>
            <person name="Higgins S."/>
            <person name="Loffler F."/>
        </authorList>
    </citation>
    <scope>NUCLEOTIDE SEQUENCE</scope>
</reference>
<dbReference type="InterPro" id="IPR013785">
    <property type="entry name" value="Aldolase_TIM"/>
</dbReference>
<dbReference type="GO" id="GO:0005975">
    <property type="term" value="P:carbohydrate metabolic process"/>
    <property type="evidence" value="ECO:0007669"/>
    <property type="project" value="InterPro"/>
</dbReference>
<evidence type="ECO:0000313" key="3">
    <source>
        <dbReference type="EMBL" id="MPM85135.1"/>
    </source>
</evidence>
<protein>
    <submittedName>
        <fullName evidence="3">Ribulose-phosphate 3-epimerase</fullName>
        <ecNumber evidence="3">5.1.3.1</ecNumber>
    </submittedName>
</protein>